<dbReference type="AlphaFoldDB" id="A0AAV4P7C2"/>
<sequence length="110" mass="12376">MRADHVSVGLQLAARHKSIEGKRWNSQNGQKRRTFRCSRDSSDDFAICSRPPESQLRSQSVLKTRRAEGSVPITQRKSVLTCESHSPPISNTDPSVDTWRRNPVASFALN</sequence>
<dbReference type="EMBL" id="BPLR01004170">
    <property type="protein sequence ID" value="GIX92908.1"/>
    <property type="molecule type" value="Genomic_DNA"/>
</dbReference>
<gene>
    <name evidence="2" type="ORF">CEXT_105781</name>
</gene>
<evidence type="ECO:0000313" key="3">
    <source>
        <dbReference type="Proteomes" id="UP001054945"/>
    </source>
</evidence>
<reference evidence="2 3" key="1">
    <citation type="submission" date="2021-06" db="EMBL/GenBank/DDBJ databases">
        <title>Caerostris extrusa draft genome.</title>
        <authorList>
            <person name="Kono N."/>
            <person name="Arakawa K."/>
        </authorList>
    </citation>
    <scope>NUCLEOTIDE SEQUENCE [LARGE SCALE GENOMIC DNA]</scope>
</reference>
<accession>A0AAV4P7C2</accession>
<protein>
    <submittedName>
        <fullName evidence="2">Uncharacterized protein</fullName>
    </submittedName>
</protein>
<evidence type="ECO:0000256" key="1">
    <source>
        <dbReference type="SAM" id="MobiDB-lite"/>
    </source>
</evidence>
<dbReference type="Proteomes" id="UP001054945">
    <property type="component" value="Unassembled WGS sequence"/>
</dbReference>
<name>A0AAV4P7C2_CAEEX</name>
<comment type="caution">
    <text evidence="2">The sequence shown here is derived from an EMBL/GenBank/DDBJ whole genome shotgun (WGS) entry which is preliminary data.</text>
</comment>
<keyword evidence="3" id="KW-1185">Reference proteome</keyword>
<feature type="region of interest" description="Disordered" evidence="1">
    <location>
        <begin position="17"/>
        <end position="37"/>
    </location>
</feature>
<feature type="compositionally biased region" description="Polar residues" evidence="1">
    <location>
        <begin position="72"/>
        <end position="95"/>
    </location>
</feature>
<evidence type="ECO:0000313" key="2">
    <source>
        <dbReference type="EMBL" id="GIX92908.1"/>
    </source>
</evidence>
<organism evidence="2 3">
    <name type="scientific">Caerostris extrusa</name>
    <name type="common">Bark spider</name>
    <name type="synonym">Caerostris bankana</name>
    <dbReference type="NCBI Taxonomy" id="172846"/>
    <lineage>
        <taxon>Eukaryota</taxon>
        <taxon>Metazoa</taxon>
        <taxon>Ecdysozoa</taxon>
        <taxon>Arthropoda</taxon>
        <taxon>Chelicerata</taxon>
        <taxon>Arachnida</taxon>
        <taxon>Araneae</taxon>
        <taxon>Araneomorphae</taxon>
        <taxon>Entelegynae</taxon>
        <taxon>Araneoidea</taxon>
        <taxon>Araneidae</taxon>
        <taxon>Caerostris</taxon>
    </lineage>
</organism>
<proteinExistence type="predicted"/>
<feature type="region of interest" description="Disordered" evidence="1">
    <location>
        <begin position="56"/>
        <end position="110"/>
    </location>
</feature>